<accession>A0A0M2KJD6</accession>
<dbReference type="Gene3D" id="1.10.630.10">
    <property type="entry name" value="Cytochrome P450"/>
    <property type="match status" value="1"/>
</dbReference>
<feature type="binding site" description="axial binding residue" evidence="8">
    <location>
        <position position="390"/>
    </location>
    <ligand>
        <name>heme</name>
        <dbReference type="ChEBI" id="CHEBI:30413"/>
    </ligand>
    <ligandPart>
        <name>Fe</name>
        <dbReference type="ChEBI" id="CHEBI:18248"/>
    </ligandPart>
</feature>
<dbReference type="GO" id="GO:0005506">
    <property type="term" value="F:iron ion binding"/>
    <property type="evidence" value="ECO:0007669"/>
    <property type="project" value="InterPro"/>
</dbReference>
<evidence type="ECO:0000256" key="4">
    <source>
        <dbReference type="ARBA" id="ARBA00022723"/>
    </source>
</evidence>
<keyword evidence="4 8" id="KW-0479">Metal-binding</keyword>
<dbReference type="GO" id="GO:0016705">
    <property type="term" value="F:oxidoreductase activity, acting on paired donors, with incorporation or reduction of molecular oxygen"/>
    <property type="evidence" value="ECO:0007669"/>
    <property type="project" value="InterPro"/>
</dbReference>
<keyword evidence="6 8" id="KW-0408">Iron</keyword>
<dbReference type="InterPro" id="IPR001128">
    <property type="entry name" value="Cyt_P450"/>
</dbReference>
<protein>
    <submittedName>
        <fullName evidence="10">Cytochrome P450</fullName>
    </submittedName>
</protein>
<reference evidence="10 11" key="1">
    <citation type="submission" date="2015-01" db="EMBL/GenBank/DDBJ databases">
        <title>Erwinia tracheiphila.</title>
        <authorList>
            <person name="Shapiro L.R."/>
        </authorList>
    </citation>
    <scope>NUCLEOTIDE SEQUENCE [LARGE SCALE GENOMIC DNA]</scope>
    <source>
        <strain evidence="10 11">BuffGH</strain>
    </source>
</reference>
<name>A0A0M2KJD6_9GAMM</name>
<proteinExistence type="inferred from homology"/>
<comment type="cofactor">
    <cofactor evidence="1 8">
        <name>heme</name>
        <dbReference type="ChEBI" id="CHEBI:30413"/>
    </cofactor>
</comment>
<dbReference type="EMBL" id="JXNU01000003">
    <property type="protein sequence ID" value="KKF37116.1"/>
    <property type="molecule type" value="Genomic_DNA"/>
</dbReference>
<evidence type="ECO:0000313" key="10">
    <source>
        <dbReference type="EMBL" id="KKF37116.1"/>
    </source>
</evidence>
<dbReference type="AlphaFoldDB" id="A0A0M2KJD6"/>
<gene>
    <name evidence="10" type="ORF">SY86_19580</name>
</gene>
<dbReference type="PRINTS" id="PR00465">
    <property type="entry name" value="EP450IV"/>
</dbReference>
<sequence>MLLNPFKRRPRPEQGIPMMAGAFPVLGHLPAIVRNLPGLLHHGEKTCGDHFWLDFGPAGHFVTSTHPDVFALLRNKDASSTLIEEMAKDMLGGSVVAQDGVMHRHARDAIKPTFLPKGLTQAAIGETFAPLILQRIQQWCALEEIPILRESSDLMLTLIFRLLGIPSRDLPQWHCQYRKLIRLLIAPPINLPGTPLRRGRTARDWIDGQLREYIRHARAHPDEPGLFCALVTSFDQNEQQQPDDTLIANLRLLVLAGHDTTASTMAWITIELARRPDVWESLCEEAERQGQIPTRHTDLAKYPVAEAIFRETVRLHPPTTLLPRRAVQDLDIAGRRIRAGTNLCIPLLHLSHSSRMHEQPDEFRLERWLNKTESIKSIDALQFGTGPHVCIGYHLAWLELMQFSVALALTLRRAGRRPQLLNDPDQGTHYYPTAHPSMGIRVAFSKDAGRSLSI</sequence>
<evidence type="ECO:0000256" key="3">
    <source>
        <dbReference type="ARBA" id="ARBA00022617"/>
    </source>
</evidence>
<evidence type="ECO:0000256" key="8">
    <source>
        <dbReference type="PIRSR" id="PIRSR602403-1"/>
    </source>
</evidence>
<dbReference type="InterPro" id="IPR002403">
    <property type="entry name" value="Cyt_P450_E_grp-IV"/>
</dbReference>
<evidence type="ECO:0000256" key="2">
    <source>
        <dbReference type="ARBA" id="ARBA00010617"/>
    </source>
</evidence>
<dbReference type="Pfam" id="PF00067">
    <property type="entry name" value="p450"/>
    <property type="match status" value="1"/>
</dbReference>
<dbReference type="InterPro" id="IPR017972">
    <property type="entry name" value="Cyt_P450_CS"/>
</dbReference>
<evidence type="ECO:0000313" key="11">
    <source>
        <dbReference type="Proteomes" id="UP000033924"/>
    </source>
</evidence>
<dbReference type="GO" id="GO:0004497">
    <property type="term" value="F:monooxygenase activity"/>
    <property type="evidence" value="ECO:0007669"/>
    <property type="project" value="UniProtKB-KW"/>
</dbReference>
<dbReference type="PROSITE" id="PS00086">
    <property type="entry name" value="CYTOCHROME_P450"/>
    <property type="match status" value="1"/>
</dbReference>
<keyword evidence="7 9" id="KW-0503">Monooxygenase</keyword>
<comment type="caution">
    <text evidence="10">The sequence shown here is derived from an EMBL/GenBank/DDBJ whole genome shotgun (WGS) entry which is preliminary data.</text>
</comment>
<comment type="similarity">
    <text evidence="2 9">Belongs to the cytochrome P450 family.</text>
</comment>
<dbReference type="PANTHER" id="PTHR24286">
    <property type="entry name" value="CYTOCHROME P450 26"/>
    <property type="match status" value="1"/>
</dbReference>
<evidence type="ECO:0000256" key="1">
    <source>
        <dbReference type="ARBA" id="ARBA00001971"/>
    </source>
</evidence>
<dbReference type="STRING" id="65700.SY86_19580"/>
<dbReference type="PATRIC" id="fig|65700.7.peg.4879"/>
<organism evidence="10 11">
    <name type="scientific">Erwinia tracheiphila</name>
    <dbReference type="NCBI Taxonomy" id="65700"/>
    <lineage>
        <taxon>Bacteria</taxon>
        <taxon>Pseudomonadati</taxon>
        <taxon>Pseudomonadota</taxon>
        <taxon>Gammaproteobacteria</taxon>
        <taxon>Enterobacterales</taxon>
        <taxon>Erwiniaceae</taxon>
        <taxon>Erwinia</taxon>
    </lineage>
</organism>
<keyword evidence="11" id="KW-1185">Reference proteome</keyword>
<evidence type="ECO:0000256" key="9">
    <source>
        <dbReference type="RuleBase" id="RU000461"/>
    </source>
</evidence>
<dbReference type="Proteomes" id="UP000033924">
    <property type="component" value="Unassembled WGS sequence"/>
</dbReference>
<dbReference type="GO" id="GO:0016125">
    <property type="term" value="P:sterol metabolic process"/>
    <property type="evidence" value="ECO:0007669"/>
    <property type="project" value="TreeGrafter"/>
</dbReference>
<dbReference type="PRINTS" id="PR00385">
    <property type="entry name" value="P450"/>
</dbReference>
<evidence type="ECO:0000256" key="5">
    <source>
        <dbReference type="ARBA" id="ARBA00023002"/>
    </source>
</evidence>
<dbReference type="InterPro" id="IPR036396">
    <property type="entry name" value="Cyt_P450_sf"/>
</dbReference>
<dbReference type="PANTHER" id="PTHR24286:SF24">
    <property type="entry name" value="LANOSTEROL 14-ALPHA DEMETHYLASE"/>
    <property type="match status" value="1"/>
</dbReference>
<dbReference type="GO" id="GO:0020037">
    <property type="term" value="F:heme binding"/>
    <property type="evidence" value="ECO:0007669"/>
    <property type="project" value="InterPro"/>
</dbReference>
<keyword evidence="5 9" id="KW-0560">Oxidoreductase</keyword>
<evidence type="ECO:0000256" key="6">
    <source>
        <dbReference type="ARBA" id="ARBA00023004"/>
    </source>
</evidence>
<dbReference type="SUPFAM" id="SSF48264">
    <property type="entry name" value="Cytochrome P450"/>
    <property type="match status" value="1"/>
</dbReference>
<evidence type="ECO:0000256" key="7">
    <source>
        <dbReference type="ARBA" id="ARBA00023033"/>
    </source>
</evidence>
<keyword evidence="3 8" id="KW-0349">Heme</keyword>